<dbReference type="EMBL" id="JACSNQ010000024">
    <property type="protein sequence ID" value="MBM6775564.1"/>
    <property type="molecule type" value="Genomic_DNA"/>
</dbReference>
<name>A0ABS2F4W0_9ACTN</name>
<evidence type="ECO:0000259" key="1">
    <source>
        <dbReference type="SMART" id="SM01321"/>
    </source>
</evidence>
<keyword evidence="3" id="KW-1185">Reference proteome</keyword>
<dbReference type="InterPro" id="IPR002686">
    <property type="entry name" value="Transposase_17"/>
</dbReference>
<organism evidence="2 3">
    <name type="scientific">Olsenella profusa</name>
    <dbReference type="NCBI Taxonomy" id="138595"/>
    <lineage>
        <taxon>Bacteria</taxon>
        <taxon>Bacillati</taxon>
        <taxon>Actinomycetota</taxon>
        <taxon>Coriobacteriia</taxon>
        <taxon>Coriobacteriales</taxon>
        <taxon>Atopobiaceae</taxon>
        <taxon>Olsenella</taxon>
    </lineage>
</organism>
<evidence type="ECO:0000313" key="3">
    <source>
        <dbReference type="Proteomes" id="UP000712527"/>
    </source>
</evidence>
<accession>A0ABS2F4W0</accession>
<sequence>MARTARKEASSGIYHVMQRGVGRQIIFEDDVDRRFYLTVLREELVAREGVLLAWCLMDNHVHLLVQIALDELSEVMRALGSAYALFFNRRHDRVGHLFQDRFMSEPVEDERYLLTVVRYIHQNPVRAGMSPTCDYRWSSYPAYMGARDESGQTSCDLVLSLFGTTDELVRFHKEFDYSGGCMDVGATGRPRSDEAARKIAVQALGKIRPEEVASLPRPRRNEAIRTLRATSLSLRQIERLTGVSRAVVSRVR</sequence>
<dbReference type="Gene3D" id="3.30.70.1290">
    <property type="entry name" value="Transposase IS200-like"/>
    <property type="match status" value="1"/>
</dbReference>
<dbReference type="Pfam" id="PF01797">
    <property type="entry name" value="Y1_Tnp"/>
    <property type="match status" value="1"/>
</dbReference>
<gene>
    <name evidence="2" type="ORF">H9X80_08435</name>
</gene>
<protein>
    <submittedName>
        <fullName evidence="2">Transposase</fullName>
    </submittedName>
</protein>
<dbReference type="RefSeq" id="WP_204793897.1">
    <property type="nucleotide sequence ID" value="NZ_JACSNQ010000024.1"/>
</dbReference>
<proteinExistence type="predicted"/>
<dbReference type="SMART" id="SM01321">
    <property type="entry name" value="Y1_Tnp"/>
    <property type="match status" value="1"/>
</dbReference>
<dbReference type="Proteomes" id="UP000712527">
    <property type="component" value="Unassembled WGS sequence"/>
</dbReference>
<reference evidence="2 3" key="1">
    <citation type="journal article" date="2021" name="Sci. Rep.">
        <title>The distribution of antibiotic resistance genes in chicken gut microbiota commensals.</title>
        <authorList>
            <person name="Juricova H."/>
            <person name="Matiasovicova J."/>
            <person name="Kubasova T."/>
            <person name="Cejkova D."/>
            <person name="Rychlik I."/>
        </authorList>
    </citation>
    <scope>NUCLEOTIDE SEQUENCE [LARGE SCALE GENOMIC DNA]</scope>
    <source>
        <strain evidence="2 3">An794</strain>
    </source>
</reference>
<dbReference type="PANTHER" id="PTHR34322">
    <property type="entry name" value="TRANSPOSASE, Y1_TNP DOMAIN-CONTAINING"/>
    <property type="match status" value="1"/>
</dbReference>
<dbReference type="SUPFAM" id="SSF143422">
    <property type="entry name" value="Transposase IS200-like"/>
    <property type="match status" value="1"/>
</dbReference>
<dbReference type="PANTHER" id="PTHR34322:SF2">
    <property type="entry name" value="TRANSPOSASE IS200-LIKE DOMAIN-CONTAINING PROTEIN"/>
    <property type="match status" value="1"/>
</dbReference>
<feature type="domain" description="Transposase IS200-like" evidence="1">
    <location>
        <begin position="9"/>
        <end position="123"/>
    </location>
</feature>
<comment type="caution">
    <text evidence="2">The sequence shown here is derived from an EMBL/GenBank/DDBJ whole genome shotgun (WGS) entry which is preliminary data.</text>
</comment>
<evidence type="ECO:0000313" key="2">
    <source>
        <dbReference type="EMBL" id="MBM6775564.1"/>
    </source>
</evidence>
<dbReference type="InterPro" id="IPR036515">
    <property type="entry name" value="Transposase_17_sf"/>
</dbReference>